<name>A0A022WDJ6_TRIRU</name>
<feature type="region of interest" description="Disordered" evidence="1">
    <location>
        <begin position="1"/>
        <end position="46"/>
    </location>
</feature>
<protein>
    <submittedName>
        <fullName evidence="2">Uncharacterized protein</fullName>
    </submittedName>
</protein>
<dbReference type="Proteomes" id="UP000023758">
    <property type="component" value="Unassembled WGS sequence"/>
</dbReference>
<reference evidence="2" key="1">
    <citation type="submission" date="2014-02" db="EMBL/GenBank/DDBJ databases">
        <title>The Genome Sequence of Trichophyton rubrum (morphotype fischeri) CBS 288.86.</title>
        <authorList>
            <consortium name="The Broad Institute Genomics Platform"/>
            <person name="Cuomo C.A."/>
            <person name="White T.C."/>
            <person name="Graser Y."/>
            <person name="Martinez-Rossi N."/>
            <person name="Heitman J."/>
            <person name="Young S.K."/>
            <person name="Zeng Q."/>
            <person name="Gargeya S."/>
            <person name="Abouelleil A."/>
            <person name="Alvarado L."/>
            <person name="Chapman S.B."/>
            <person name="Gainer-Dewar J."/>
            <person name="Goldberg J."/>
            <person name="Griggs A."/>
            <person name="Gujja S."/>
            <person name="Hansen M."/>
            <person name="Howarth C."/>
            <person name="Imamovic A."/>
            <person name="Larimer J."/>
            <person name="Martinez D."/>
            <person name="Murphy C."/>
            <person name="Pearson M.D."/>
            <person name="Persinoti G."/>
            <person name="Poon T."/>
            <person name="Priest M."/>
            <person name="Roberts A.D."/>
            <person name="Saif S."/>
            <person name="Shea T.D."/>
            <person name="Sykes S.N."/>
            <person name="Wortman J."/>
            <person name="Nusbaum C."/>
            <person name="Birren B."/>
        </authorList>
    </citation>
    <scope>NUCLEOTIDE SEQUENCE [LARGE SCALE GENOMIC DNA]</scope>
    <source>
        <strain evidence="2">CBS 288.86</strain>
    </source>
</reference>
<dbReference type="AlphaFoldDB" id="A0A022WDJ6"/>
<dbReference type="EMBL" id="KK207720">
    <property type="protein sequence ID" value="EZF56442.1"/>
    <property type="molecule type" value="Genomic_DNA"/>
</dbReference>
<gene>
    <name evidence="2" type="ORF">H103_01151</name>
</gene>
<evidence type="ECO:0000313" key="2">
    <source>
        <dbReference type="EMBL" id="EZF56442.1"/>
    </source>
</evidence>
<evidence type="ECO:0000256" key="1">
    <source>
        <dbReference type="SAM" id="MobiDB-lite"/>
    </source>
</evidence>
<proteinExistence type="predicted"/>
<dbReference type="HOGENOM" id="CLU_124596_0_0_1"/>
<feature type="compositionally biased region" description="Low complexity" evidence="1">
    <location>
        <begin position="29"/>
        <end position="44"/>
    </location>
</feature>
<sequence>MHGGRGKGENTGSSGNPGKVNKRRGMLYPSLSTGSPSPSTHPVSNVVRGKEDKLPQMLVLPAKLGHLGIFFLFPNSNLLGRAYRGSKLVNHGPGGKRREYCSFPGVGSYTLIIPTAESPACVRVVNDKHPLSWPSIPSASCGPMNTRRRKYCSPYTPFRVADSLIVAYIS</sequence>
<organism evidence="2">
    <name type="scientific">Trichophyton rubrum CBS 288.86</name>
    <dbReference type="NCBI Taxonomy" id="1215330"/>
    <lineage>
        <taxon>Eukaryota</taxon>
        <taxon>Fungi</taxon>
        <taxon>Dikarya</taxon>
        <taxon>Ascomycota</taxon>
        <taxon>Pezizomycotina</taxon>
        <taxon>Eurotiomycetes</taxon>
        <taxon>Eurotiomycetidae</taxon>
        <taxon>Onygenales</taxon>
        <taxon>Arthrodermataceae</taxon>
        <taxon>Trichophyton</taxon>
    </lineage>
</organism>
<accession>A0A022WDJ6</accession>